<dbReference type="AlphaFoldDB" id="A0AAX6G1X2"/>
<dbReference type="InterPro" id="IPR005540">
    <property type="entry name" value="KNOX1"/>
</dbReference>
<organism evidence="5 6">
    <name type="scientific">Iris pallida</name>
    <name type="common">Sweet iris</name>
    <dbReference type="NCBI Taxonomy" id="29817"/>
    <lineage>
        <taxon>Eukaryota</taxon>
        <taxon>Viridiplantae</taxon>
        <taxon>Streptophyta</taxon>
        <taxon>Embryophyta</taxon>
        <taxon>Tracheophyta</taxon>
        <taxon>Spermatophyta</taxon>
        <taxon>Magnoliopsida</taxon>
        <taxon>Liliopsida</taxon>
        <taxon>Asparagales</taxon>
        <taxon>Iridaceae</taxon>
        <taxon>Iridoideae</taxon>
        <taxon>Irideae</taxon>
        <taxon>Iris</taxon>
    </lineage>
</organism>
<dbReference type="SMART" id="SM01255">
    <property type="entry name" value="KNOX1"/>
    <property type="match status" value="1"/>
</dbReference>
<protein>
    <submittedName>
        <fullName evidence="5">Homeobox protein knotted-1-like 3</fullName>
    </submittedName>
</protein>
<dbReference type="InterPro" id="IPR005541">
    <property type="entry name" value="KNOX2"/>
</dbReference>
<name>A0AAX6G1X2_IRIPA</name>
<evidence type="ECO:0000259" key="4">
    <source>
        <dbReference type="SMART" id="SM01256"/>
    </source>
</evidence>
<comment type="subcellular location">
    <subcellularLocation>
        <location evidence="1">Nucleus</location>
    </subcellularLocation>
</comment>
<feature type="domain" description="KNOX2" evidence="4">
    <location>
        <begin position="55"/>
        <end position="110"/>
    </location>
</feature>
<keyword evidence="5" id="KW-0238">DNA-binding</keyword>
<evidence type="ECO:0000256" key="1">
    <source>
        <dbReference type="ARBA" id="ARBA00004123"/>
    </source>
</evidence>
<feature type="domain" description="KNOX1" evidence="3">
    <location>
        <begin position="1"/>
        <end position="44"/>
    </location>
</feature>
<evidence type="ECO:0000313" key="5">
    <source>
        <dbReference type="EMBL" id="KAJ6822709.1"/>
    </source>
</evidence>
<evidence type="ECO:0000313" key="6">
    <source>
        <dbReference type="Proteomes" id="UP001140949"/>
    </source>
</evidence>
<evidence type="ECO:0000259" key="3">
    <source>
        <dbReference type="SMART" id="SM01255"/>
    </source>
</evidence>
<dbReference type="GO" id="GO:0003677">
    <property type="term" value="F:DNA binding"/>
    <property type="evidence" value="ECO:0007669"/>
    <property type="project" value="UniProtKB-KW"/>
</dbReference>
<sequence length="113" mass="12631">MGKAKMVVHPLWEQLVGAHVGCLRVATLIDHLPLIEAQLADSHRLFQSYASLHHPILSLQDKQELDSFLAQYLLLLCSFSEQLQQHVRVHAMEAVMACRGIEQSFQGLTGISS</sequence>
<keyword evidence="2" id="KW-0539">Nucleus</keyword>
<reference evidence="5" key="2">
    <citation type="submission" date="2023-04" db="EMBL/GenBank/DDBJ databases">
        <authorList>
            <person name="Bruccoleri R.E."/>
            <person name="Oakeley E.J."/>
            <person name="Faust A.-M."/>
            <person name="Dessus-Babus S."/>
            <person name="Altorfer M."/>
            <person name="Burckhardt D."/>
            <person name="Oertli M."/>
            <person name="Naumann U."/>
            <person name="Petersen F."/>
            <person name="Wong J."/>
        </authorList>
    </citation>
    <scope>NUCLEOTIDE SEQUENCE</scope>
    <source>
        <strain evidence="5">GSM-AAB239-AS_SAM_17_03QT</strain>
        <tissue evidence="5">Leaf</tissue>
    </source>
</reference>
<reference evidence="5" key="1">
    <citation type="journal article" date="2023" name="GigaByte">
        <title>Genome assembly of the bearded iris, Iris pallida Lam.</title>
        <authorList>
            <person name="Bruccoleri R.E."/>
            <person name="Oakeley E.J."/>
            <person name="Faust A.M.E."/>
            <person name="Altorfer M."/>
            <person name="Dessus-Babus S."/>
            <person name="Burckhardt D."/>
            <person name="Oertli M."/>
            <person name="Naumann U."/>
            <person name="Petersen F."/>
            <person name="Wong J."/>
        </authorList>
    </citation>
    <scope>NUCLEOTIDE SEQUENCE</scope>
    <source>
        <strain evidence="5">GSM-AAB239-AS_SAM_17_03QT</strain>
    </source>
</reference>
<gene>
    <name evidence="5" type="ORF">M6B38_387610</name>
</gene>
<dbReference type="Pfam" id="PF03790">
    <property type="entry name" value="KNOX1"/>
    <property type="match status" value="1"/>
</dbReference>
<dbReference type="Proteomes" id="UP001140949">
    <property type="component" value="Unassembled WGS sequence"/>
</dbReference>
<accession>A0AAX6G1X2</accession>
<dbReference type="Pfam" id="PF03791">
    <property type="entry name" value="KNOX2"/>
    <property type="match status" value="1"/>
</dbReference>
<evidence type="ECO:0000256" key="2">
    <source>
        <dbReference type="ARBA" id="ARBA00023242"/>
    </source>
</evidence>
<dbReference type="GO" id="GO:0005634">
    <property type="term" value="C:nucleus"/>
    <property type="evidence" value="ECO:0007669"/>
    <property type="project" value="UniProtKB-SubCell"/>
</dbReference>
<dbReference type="SMART" id="SM01256">
    <property type="entry name" value="KNOX2"/>
    <property type="match status" value="1"/>
</dbReference>
<comment type="caution">
    <text evidence="5">The sequence shown here is derived from an EMBL/GenBank/DDBJ whole genome shotgun (WGS) entry which is preliminary data.</text>
</comment>
<proteinExistence type="predicted"/>
<keyword evidence="6" id="KW-1185">Reference proteome</keyword>
<keyword evidence="5" id="KW-0371">Homeobox</keyword>
<dbReference type="EMBL" id="JANAVB010023996">
    <property type="protein sequence ID" value="KAJ6822709.1"/>
    <property type="molecule type" value="Genomic_DNA"/>
</dbReference>